<evidence type="ECO:0000313" key="2">
    <source>
        <dbReference type="EMBL" id="EFV46047.2"/>
    </source>
</evidence>
<gene>
    <name evidence="2" type="ORF">HMPREF0179_00087</name>
</gene>
<evidence type="ECO:0000313" key="3">
    <source>
        <dbReference type="Proteomes" id="UP000006034"/>
    </source>
</evidence>
<sequence>MLLTGALCAVQPNKEFTVFVKWLPALAVLGVLYAYPAHAAEPLEDASEALENLDDLVKSVDSVGHSFGRIVQPRQYGFRWNGGEIGRDSNPSRMPRNSRSQDDRRDDDRDDD</sequence>
<dbReference type="HOGENOM" id="CLU_2141011_0_0_7"/>
<evidence type="ECO:0000256" key="1">
    <source>
        <dbReference type="SAM" id="MobiDB-lite"/>
    </source>
</evidence>
<feature type="region of interest" description="Disordered" evidence="1">
    <location>
        <begin position="79"/>
        <end position="112"/>
    </location>
</feature>
<proteinExistence type="predicted"/>
<feature type="compositionally biased region" description="Basic and acidic residues" evidence="1">
    <location>
        <begin position="99"/>
        <end position="112"/>
    </location>
</feature>
<dbReference type="Proteomes" id="UP000006034">
    <property type="component" value="Unassembled WGS sequence"/>
</dbReference>
<name>E5Y1S9_BILW3</name>
<accession>E5Y1S9</accession>
<feature type="compositionally biased region" description="Low complexity" evidence="1">
    <location>
        <begin position="88"/>
        <end position="98"/>
    </location>
</feature>
<reference evidence="2 3" key="1">
    <citation type="submission" date="2010-10" db="EMBL/GenBank/DDBJ databases">
        <authorList>
            <consortium name="The Broad Institute Genome Sequencing Platform"/>
            <person name="Ward D."/>
            <person name="Earl A."/>
            <person name="Feldgarden M."/>
            <person name="Young S.K."/>
            <person name="Gargeya S."/>
            <person name="Zeng Q."/>
            <person name="Alvarado L."/>
            <person name="Berlin A."/>
            <person name="Bochicchio J."/>
            <person name="Chapman S.B."/>
            <person name="Chen Z."/>
            <person name="Freedman E."/>
            <person name="Gellesch M."/>
            <person name="Goldberg J."/>
            <person name="Griggs A."/>
            <person name="Gujja S."/>
            <person name="Heilman E."/>
            <person name="Heiman D."/>
            <person name="Howarth C."/>
            <person name="Mehta T."/>
            <person name="Neiman D."/>
            <person name="Pearson M."/>
            <person name="Roberts A."/>
            <person name="Saif S."/>
            <person name="Shea T."/>
            <person name="Shenoy N."/>
            <person name="Sisk P."/>
            <person name="Stolte C."/>
            <person name="Sykes S."/>
            <person name="White J."/>
            <person name="Yandava C."/>
            <person name="Allen-Vercoe E."/>
            <person name="Sibley C."/>
            <person name="Ambrose C.E."/>
            <person name="Strauss J."/>
            <person name="Daigneault M."/>
            <person name="Haas B."/>
            <person name="Nusbaum C."/>
            <person name="Birren B."/>
        </authorList>
    </citation>
    <scope>NUCLEOTIDE SEQUENCE [LARGE SCALE GENOMIC DNA]</scope>
    <source>
        <strain evidence="2 3">3_1_6</strain>
    </source>
</reference>
<reference evidence="2 3" key="2">
    <citation type="submission" date="2013-04" db="EMBL/GenBank/DDBJ databases">
        <title>The Genome Sequence of Bilophila wadsworthia 3_1_6.</title>
        <authorList>
            <consortium name="The Broad Institute Genomics Platform"/>
            <person name="Earl A."/>
            <person name="Ward D."/>
            <person name="Feldgarden M."/>
            <person name="Gevers D."/>
            <person name="Sibley C."/>
            <person name="Strauss J."/>
            <person name="Allen-Vercoe E."/>
            <person name="Walker B."/>
            <person name="Young S."/>
            <person name="Zeng Q."/>
            <person name="Gargeya S."/>
            <person name="Fitzgerald M."/>
            <person name="Haas B."/>
            <person name="Abouelleil A."/>
            <person name="Allen A.W."/>
            <person name="Alvarado L."/>
            <person name="Arachchi H.M."/>
            <person name="Berlin A.M."/>
            <person name="Chapman S.B."/>
            <person name="Gainer-Dewar J."/>
            <person name="Goldberg J."/>
            <person name="Griggs A."/>
            <person name="Gujja S."/>
            <person name="Hansen M."/>
            <person name="Howarth C."/>
            <person name="Imamovic A."/>
            <person name="Ireland A."/>
            <person name="Larimer J."/>
            <person name="McCowan C."/>
            <person name="Murphy C."/>
            <person name="Pearson M."/>
            <person name="Poon T.W."/>
            <person name="Priest M."/>
            <person name="Roberts A."/>
            <person name="Saif S."/>
            <person name="Shea T."/>
            <person name="Sisk P."/>
            <person name="Sykes S."/>
            <person name="Wortman J."/>
            <person name="Nusbaum C."/>
            <person name="Birren B."/>
        </authorList>
    </citation>
    <scope>NUCLEOTIDE SEQUENCE [LARGE SCALE GENOMIC DNA]</scope>
    <source>
        <strain evidence="2 3">3_1_6</strain>
    </source>
</reference>
<dbReference type="EMBL" id="ADCP02000002">
    <property type="protein sequence ID" value="EFV46047.2"/>
    <property type="molecule type" value="Genomic_DNA"/>
</dbReference>
<protein>
    <submittedName>
        <fullName evidence="2">Uncharacterized protein</fullName>
    </submittedName>
</protein>
<dbReference type="AlphaFoldDB" id="E5Y1S9"/>
<comment type="caution">
    <text evidence="2">The sequence shown here is derived from an EMBL/GenBank/DDBJ whole genome shotgun (WGS) entry which is preliminary data.</text>
</comment>
<organism evidence="2 3">
    <name type="scientific">Bilophila wadsworthia (strain 3_1_6)</name>
    <dbReference type="NCBI Taxonomy" id="563192"/>
    <lineage>
        <taxon>Bacteria</taxon>
        <taxon>Pseudomonadati</taxon>
        <taxon>Thermodesulfobacteriota</taxon>
        <taxon>Desulfovibrionia</taxon>
        <taxon>Desulfovibrionales</taxon>
        <taxon>Desulfovibrionaceae</taxon>
        <taxon>Bilophila</taxon>
    </lineage>
</organism>
<keyword evidence="3" id="KW-1185">Reference proteome</keyword>